<comment type="caution">
    <text evidence="4">The sequence shown here is derived from an EMBL/GenBank/DDBJ whole genome shotgun (WGS) entry which is preliminary data.</text>
</comment>
<dbReference type="Gene3D" id="1.25.40.20">
    <property type="entry name" value="Ankyrin repeat-containing domain"/>
    <property type="match status" value="1"/>
</dbReference>
<dbReference type="InterPro" id="IPR036770">
    <property type="entry name" value="Ankyrin_rpt-contain_sf"/>
</dbReference>
<evidence type="ECO:0000313" key="5">
    <source>
        <dbReference type="Proteomes" id="UP000310066"/>
    </source>
</evidence>
<dbReference type="GO" id="GO:0045944">
    <property type="term" value="P:positive regulation of transcription by RNA polymerase II"/>
    <property type="evidence" value="ECO:0007669"/>
    <property type="project" value="TreeGrafter"/>
</dbReference>
<dbReference type="AlphaFoldDB" id="A0A4U0UPQ6"/>
<accession>A0A4U0UPQ6</accession>
<dbReference type="Pfam" id="PF12796">
    <property type="entry name" value="Ank_2"/>
    <property type="match status" value="1"/>
</dbReference>
<evidence type="ECO:0000256" key="2">
    <source>
        <dbReference type="ARBA" id="ARBA00023043"/>
    </source>
</evidence>
<evidence type="ECO:0000256" key="3">
    <source>
        <dbReference type="PROSITE-ProRule" id="PRU00023"/>
    </source>
</evidence>
<keyword evidence="2 3" id="KW-0040">ANK repeat</keyword>
<dbReference type="OrthoDB" id="1722345at2759"/>
<reference evidence="4 5" key="1">
    <citation type="submission" date="2017-03" db="EMBL/GenBank/DDBJ databases">
        <title>Genomes of endolithic fungi from Antarctica.</title>
        <authorList>
            <person name="Coleine C."/>
            <person name="Masonjones S."/>
            <person name="Stajich J.E."/>
        </authorList>
    </citation>
    <scope>NUCLEOTIDE SEQUENCE [LARGE SCALE GENOMIC DNA]</scope>
    <source>
        <strain evidence="4 5">CCFEE 5311</strain>
    </source>
</reference>
<protein>
    <submittedName>
        <fullName evidence="4">Uncharacterized protein</fullName>
    </submittedName>
</protein>
<sequence>MTSLHVTALPHLYQHQAQNMSLPSIVSQYIDAMIADQFSAEGTLTLDHQYHCRPVADLETAVADASLSTVFMILAEWQVTKQMLDHTSKIRPLFTATALVMALQCNRSDILSLLLSTNSAIRMPVKEAIHTGYVANFQAFLYNGWDINAQLDLDGPPALGYAVKYRHLVSWFLANGADPNAGFEYDTALSRAALAGSPETVQILLSHGGDVKRGQVLHWAVSRHENTCEVLKLFLKRGASPNQIEFDGVLPVWTYLQVLGTPLHKAVTLKKRDVVALLLEYGADPDKQDTSGKTARMIAEELGLDSIISLMQCETLCLPRL</sequence>
<dbReference type="PROSITE" id="PS50297">
    <property type="entry name" value="ANK_REP_REGION"/>
    <property type="match status" value="1"/>
</dbReference>
<evidence type="ECO:0000313" key="4">
    <source>
        <dbReference type="EMBL" id="TKA37643.1"/>
    </source>
</evidence>
<dbReference type="Proteomes" id="UP000310066">
    <property type="component" value="Unassembled WGS sequence"/>
</dbReference>
<dbReference type="SUPFAM" id="SSF48403">
    <property type="entry name" value="Ankyrin repeat"/>
    <property type="match status" value="1"/>
</dbReference>
<dbReference type="InterPro" id="IPR002110">
    <property type="entry name" value="Ankyrin_rpt"/>
</dbReference>
<evidence type="ECO:0000256" key="1">
    <source>
        <dbReference type="ARBA" id="ARBA00022737"/>
    </source>
</evidence>
<gene>
    <name evidence="4" type="ORF">B0A54_11727</name>
</gene>
<dbReference type="PROSITE" id="PS50088">
    <property type="entry name" value="ANK_REPEAT"/>
    <property type="match status" value="1"/>
</dbReference>
<dbReference type="GO" id="GO:0005634">
    <property type="term" value="C:nucleus"/>
    <property type="evidence" value="ECO:0007669"/>
    <property type="project" value="TreeGrafter"/>
</dbReference>
<proteinExistence type="predicted"/>
<dbReference type="SMART" id="SM00248">
    <property type="entry name" value="ANK"/>
    <property type="match status" value="5"/>
</dbReference>
<dbReference type="EMBL" id="NAJP01000050">
    <property type="protein sequence ID" value="TKA37643.1"/>
    <property type="molecule type" value="Genomic_DNA"/>
</dbReference>
<dbReference type="InterPro" id="IPR050663">
    <property type="entry name" value="Ankyrin-SOCS_Box"/>
</dbReference>
<dbReference type="PANTHER" id="PTHR24193">
    <property type="entry name" value="ANKYRIN REPEAT PROTEIN"/>
    <property type="match status" value="1"/>
</dbReference>
<dbReference type="STRING" id="329885.A0A4U0UPQ6"/>
<organism evidence="4 5">
    <name type="scientific">Friedmanniomyces endolithicus</name>
    <dbReference type="NCBI Taxonomy" id="329885"/>
    <lineage>
        <taxon>Eukaryota</taxon>
        <taxon>Fungi</taxon>
        <taxon>Dikarya</taxon>
        <taxon>Ascomycota</taxon>
        <taxon>Pezizomycotina</taxon>
        <taxon>Dothideomycetes</taxon>
        <taxon>Dothideomycetidae</taxon>
        <taxon>Mycosphaerellales</taxon>
        <taxon>Teratosphaeriaceae</taxon>
        <taxon>Friedmanniomyces</taxon>
    </lineage>
</organism>
<feature type="repeat" description="ANK" evidence="3">
    <location>
        <begin position="261"/>
        <end position="290"/>
    </location>
</feature>
<name>A0A4U0UPQ6_9PEZI</name>
<dbReference type="PANTHER" id="PTHR24193:SF121">
    <property type="entry name" value="ADA2A-CONTAINING COMPLEX COMPONENT 3, ISOFORM D"/>
    <property type="match status" value="1"/>
</dbReference>
<dbReference type="Pfam" id="PF00023">
    <property type="entry name" value="Ank"/>
    <property type="match status" value="1"/>
</dbReference>
<dbReference type="GO" id="GO:0000976">
    <property type="term" value="F:transcription cis-regulatory region binding"/>
    <property type="evidence" value="ECO:0007669"/>
    <property type="project" value="TreeGrafter"/>
</dbReference>
<keyword evidence="1" id="KW-0677">Repeat</keyword>